<organism evidence="2">
    <name type="scientific">Caenorhabditis brenneri</name>
    <name type="common">Nematode worm</name>
    <dbReference type="NCBI Taxonomy" id="135651"/>
    <lineage>
        <taxon>Eukaryota</taxon>
        <taxon>Metazoa</taxon>
        <taxon>Ecdysozoa</taxon>
        <taxon>Nematoda</taxon>
        <taxon>Chromadorea</taxon>
        <taxon>Rhabditida</taxon>
        <taxon>Rhabditina</taxon>
        <taxon>Rhabditomorpha</taxon>
        <taxon>Rhabditoidea</taxon>
        <taxon>Rhabditidae</taxon>
        <taxon>Peloderinae</taxon>
        <taxon>Caenorhabditis</taxon>
    </lineage>
</organism>
<evidence type="ECO:0008006" key="3">
    <source>
        <dbReference type="Google" id="ProtNLM"/>
    </source>
</evidence>
<dbReference type="OMA" id="CNEHEWR"/>
<dbReference type="PANTHER" id="PTHR31751:SF42">
    <property type="entry name" value="PROTEIN CBG10204"/>
    <property type="match status" value="1"/>
</dbReference>
<dbReference type="Proteomes" id="UP000008068">
    <property type="component" value="Unassembled WGS sequence"/>
</dbReference>
<name>G0P5U5_CAEBE</name>
<dbReference type="HOGENOM" id="CLU_673050_0_0_1"/>
<keyword evidence="2" id="KW-1185">Reference proteome</keyword>
<protein>
    <recommendedName>
        <fullName evidence="3">THAP-type domain-containing protein</fullName>
    </recommendedName>
</protein>
<accession>G0P5U5</accession>
<reference evidence="2" key="1">
    <citation type="submission" date="2011-07" db="EMBL/GenBank/DDBJ databases">
        <authorList>
            <consortium name="Caenorhabditis brenneri Sequencing and Analysis Consortium"/>
            <person name="Wilson R.K."/>
        </authorList>
    </citation>
    <scope>NUCLEOTIDE SEQUENCE [LARGE SCALE GENOMIC DNA]</scope>
    <source>
        <strain evidence="2">PB2801</strain>
    </source>
</reference>
<dbReference type="OrthoDB" id="5860460at2759"/>
<dbReference type="PANTHER" id="PTHR31751">
    <property type="entry name" value="SI:CH211-108C17.2-RELATED-RELATED"/>
    <property type="match status" value="1"/>
</dbReference>
<evidence type="ECO:0000313" key="2">
    <source>
        <dbReference type="Proteomes" id="UP000008068"/>
    </source>
</evidence>
<sequence>MSNFKVDDPRKCCLCGITSPRKQMRSVTTNISERKEWVKLLGTTFQQNADKLSKPYLCESHFPPGKGKKVLPYQGHPLHIAGDGQYDTRGFCALICRFTIMCVSTSLILDFEVMRKEKGKSSVLLEKAGHQISLSRLLANLKNEANPGTKLVASFTSDRCNNMSAVMRNFPDITHLFDNWHYVRSIRKDVTEKCTRNYFEPMLPWVRPLFAHIRTSIAVANGDGVLAWEMINGFFNHVVGVHENFEPTQLCSFIKYKQCGHSPILAEDPRTLDAVTHKRALDAVKNILNKGNRREELLSVCPNFSTHSVESYHSVATKYTSKNKPVVREVRMWCKTKKAYITKKRKAPPCHKWRKDLMELLYSTPEDDEYSMDLESVSDVEDPENIYAEDIDEEEVRIRAEVERMLYEF</sequence>
<dbReference type="EMBL" id="GL380089">
    <property type="protein sequence ID" value="EGT46066.1"/>
    <property type="molecule type" value="Genomic_DNA"/>
</dbReference>
<gene>
    <name evidence="1" type="ORF">CAEBREN_26286</name>
</gene>
<dbReference type="InParanoid" id="G0P5U5"/>
<proteinExistence type="predicted"/>
<evidence type="ECO:0000313" key="1">
    <source>
        <dbReference type="EMBL" id="EGT46066.1"/>
    </source>
</evidence>
<dbReference type="AlphaFoldDB" id="G0P5U5"/>